<sequence length="315" mass="37148">MAKKIKEQTEKISARLSKSKLEEVKRLYGVDSTTELLDQLLNRALDSNFQADATRSVITGIGAKNKVAHRIIELMPQHTTYIEPFGNTSSILLKKERVDKEIYNDIDSDITNFFMVLRDDPMRLFERCNSLPYSEELYYQFKNAPVPVDKIEQAARFFFLCRASYMGQRTGFRVHSDNGRSFAKLYHKECRRFWMVAKRFEGVEIINQDFRKVIKRYSQNEEALFLVDPPYFGVDSYYLYPFTLGDHIDLIELLCDIKGKFMVCHSYDETIDRLYRDLGFECKKLNTKYMSNYARLDEQGQLKKKKQVLCIYKNF</sequence>
<dbReference type="Pfam" id="PF02086">
    <property type="entry name" value="MethyltransfD12"/>
    <property type="match status" value="1"/>
</dbReference>
<dbReference type="GO" id="GO:0009307">
    <property type="term" value="P:DNA restriction-modification system"/>
    <property type="evidence" value="ECO:0007669"/>
    <property type="project" value="InterPro"/>
</dbReference>
<comment type="catalytic activity">
    <reaction evidence="6">
        <text>a 2'-deoxyadenosine in DNA + S-adenosyl-L-methionine = an N(6)-methyl-2'-deoxyadenosine in DNA + S-adenosyl-L-homocysteine + H(+)</text>
        <dbReference type="Rhea" id="RHEA:15197"/>
        <dbReference type="Rhea" id="RHEA-COMP:12418"/>
        <dbReference type="Rhea" id="RHEA-COMP:12419"/>
        <dbReference type="ChEBI" id="CHEBI:15378"/>
        <dbReference type="ChEBI" id="CHEBI:57856"/>
        <dbReference type="ChEBI" id="CHEBI:59789"/>
        <dbReference type="ChEBI" id="CHEBI:90615"/>
        <dbReference type="ChEBI" id="CHEBI:90616"/>
        <dbReference type="EC" id="2.1.1.72"/>
    </reaction>
</comment>
<dbReference type="InterPro" id="IPR023095">
    <property type="entry name" value="Ade_MeTrfase_dom_2"/>
</dbReference>
<dbReference type="GO" id="GO:0006298">
    <property type="term" value="P:mismatch repair"/>
    <property type="evidence" value="ECO:0007669"/>
    <property type="project" value="TreeGrafter"/>
</dbReference>
<keyword evidence="3 7" id="KW-0489">Methyltransferase</keyword>
<reference evidence="7" key="1">
    <citation type="submission" date="2020-08" db="EMBL/GenBank/DDBJ databases">
        <title>Genome public.</title>
        <authorList>
            <person name="Liu C."/>
            <person name="Sun Q."/>
        </authorList>
    </citation>
    <scope>NUCLEOTIDE SEQUENCE</scope>
    <source>
        <strain evidence="7">NSJ-12</strain>
    </source>
</reference>
<dbReference type="GO" id="GO:1904047">
    <property type="term" value="F:S-adenosyl-L-methionine binding"/>
    <property type="evidence" value="ECO:0007669"/>
    <property type="project" value="TreeGrafter"/>
</dbReference>
<dbReference type="GO" id="GO:0032259">
    <property type="term" value="P:methylation"/>
    <property type="evidence" value="ECO:0007669"/>
    <property type="project" value="UniProtKB-KW"/>
</dbReference>
<dbReference type="EMBL" id="JACRSY010000035">
    <property type="protein sequence ID" value="MBC8581040.1"/>
    <property type="molecule type" value="Genomic_DNA"/>
</dbReference>
<keyword evidence="5" id="KW-0949">S-adenosyl-L-methionine</keyword>
<dbReference type="Gene3D" id="1.10.1020.10">
    <property type="entry name" value="Adenine-specific Methyltransferase, Domain 2"/>
    <property type="match status" value="1"/>
</dbReference>
<dbReference type="InterPro" id="IPR012327">
    <property type="entry name" value="MeTrfase_D12"/>
</dbReference>
<organism evidence="7 8">
    <name type="scientific">Zhenhengia yiwuensis</name>
    <dbReference type="NCBI Taxonomy" id="2763666"/>
    <lineage>
        <taxon>Bacteria</taxon>
        <taxon>Bacillati</taxon>
        <taxon>Bacillota</taxon>
        <taxon>Clostridia</taxon>
        <taxon>Lachnospirales</taxon>
        <taxon>Lachnospiraceae</taxon>
        <taxon>Zhenhengia</taxon>
    </lineage>
</organism>
<evidence type="ECO:0000313" key="7">
    <source>
        <dbReference type="EMBL" id="MBC8581040.1"/>
    </source>
</evidence>
<name>A0A926EM85_9FIRM</name>
<keyword evidence="8" id="KW-1185">Reference proteome</keyword>
<keyword evidence="4" id="KW-0808">Transferase</keyword>
<evidence type="ECO:0000256" key="1">
    <source>
        <dbReference type="ARBA" id="ARBA00006594"/>
    </source>
</evidence>
<dbReference type="PANTHER" id="PTHR30481">
    <property type="entry name" value="DNA ADENINE METHYLASE"/>
    <property type="match status" value="1"/>
</dbReference>
<protein>
    <recommendedName>
        <fullName evidence="2">site-specific DNA-methyltransferase (adenine-specific)</fullName>
        <ecNumber evidence="2">2.1.1.72</ecNumber>
    </recommendedName>
</protein>
<dbReference type="Gene3D" id="3.40.50.150">
    <property type="entry name" value="Vaccinia Virus protein VP39"/>
    <property type="match status" value="1"/>
</dbReference>
<dbReference type="GO" id="GO:0009007">
    <property type="term" value="F:site-specific DNA-methyltransferase (adenine-specific) activity"/>
    <property type="evidence" value="ECO:0007669"/>
    <property type="project" value="UniProtKB-EC"/>
</dbReference>
<evidence type="ECO:0000256" key="4">
    <source>
        <dbReference type="ARBA" id="ARBA00022679"/>
    </source>
</evidence>
<dbReference type="AlphaFoldDB" id="A0A926EM85"/>
<dbReference type="SUPFAM" id="SSF53335">
    <property type="entry name" value="S-adenosyl-L-methionine-dependent methyltransferases"/>
    <property type="match status" value="1"/>
</dbReference>
<evidence type="ECO:0000313" key="8">
    <source>
        <dbReference type="Proteomes" id="UP000655830"/>
    </source>
</evidence>
<dbReference type="RefSeq" id="WP_249333750.1">
    <property type="nucleotide sequence ID" value="NZ_JACRSY010000035.1"/>
</dbReference>
<dbReference type="PRINTS" id="PR00505">
    <property type="entry name" value="D12N6MTFRASE"/>
</dbReference>
<evidence type="ECO:0000256" key="5">
    <source>
        <dbReference type="ARBA" id="ARBA00022691"/>
    </source>
</evidence>
<gene>
    <name evidence="7" type="ORF">H8718_16105</name>
</gene>
<accession>A0A926EM85</accession>
<evidence type="ECO:0000256" key="6">
    <source>
        <dbReference type="ARBA" id="ARBA00047942"/>
    </source>
</evidence>
<proteinExistence type="inferred from homology"/>
<dbReference type="EC" id="2.1.1.72" evidence="2"/>
<dbReference type="Proteomes" id="UP000655830">
    <property type="component" value="Unassembled WGS sequence"/>
</dbReference>
<evidence type="ECO:0000256" key="2">
    <source>
        <dbReference type="ARBA" id="ARBA00011900"/>
    </source>
</evidence>
<dbReference type="GO" id="GO:0043565">
    <property type="term" value="F:sequence-specific DNA binding"/>
    <property type="evidence" value="ECO:0007669"/>
    <property type="project" value="TreeGrafter"/>
</dbReference>
<comment type="similarity">
    <text evidence="1">Belongs to the N(4)/N(6)-methyltransferase family.</text>
</comment>
<evidence type="ECO:0000256" key="3">
    <source>
        <dbReference type="ARBA" id="ARBA00022603"/>
    </source>
</evidence>
<dbReference type="InterPro" id="IPR029063">
    <property type="entry name" value="SAM-dependent_MTases_sf"/>
</dbReference>
<comment type="caution">
    <text evidence="7">The sequence shown here is derived from an EMBL/GenBank/DDBJ whole genome shotgun (WGS) entry which is preliminary data.</text>
</comment>